<evidence type="ECO:0000313" key="12">
    <source>
        <dbReference type="RefSeq" id="XP_013886931.1"/>
    </source>
</evidence>
<dbReference type="InParanoid" id="A0A2I4D3W7"/>
<keyword evidence="4" id="KW-0677">Repeat</keyword>
<evidence type="ECO:0000256" key="7">
    <source>
        <dbReference type="ARBA" id="ARBA00022946"/>
    </source>
</evidence>
<keyword evidence="3" id="KW-0479">Metal-binding</keyword>
<evidence type="ECO:0000256" key="8">
    <source>
        <dbReference type="ARBA" id="ARBA00023128"/>
    </source>
</evidence>
<sequence>MSYGLEKVEQEVSEWKILNLSLGVRRVAKLRNEIIRIQSRIKSVWDFPLIRVTSNLAITPSQRDSLDLALNFNRRSGTVTAMAAFRRVAALAGKLTVRSAARGEPTGAPAVQRRRARSCLAVGMCATAGGAVALYLYDGGTTDRKRVMRQRLSIHGLLSTSIPTVEAKEARPFDFEDGDVHMSSHEHRFRMFSSVEYEGQLYMTPQNFIESVTMSEPRKTKKTSLFFYKRPWRSLTKQELEKILSDTPPVWRGSSKLFRNLRERGIISYTEYLFLLCILTKPHAGFKIAFNMFDADGNQMVDKREFLVLQEIFRKKNEKKGRKGDAEKSAQLSMQLYGYQVAPMNSVLKKDSQEFVARSYWDVLRRGASQVLFSDLAERSDESITIDTTLLVHFFGKKGKAELTFDDFYRFMDNLQTEVLEIEFLTYSKGMTTISEEDFAKILLRFTNVENINAYMDNVRQCIPDEKKQEGITFDEFRSFFQFLNNLEDFAIAMQMYNFASRSIGQDEFARAVYVATGLKLTRHLVSTIFKIFDVDHDDQLSYKEFIGIMKDRLHRGARGYKAVERASSFRSCLKKELASSR</sequence>
<dbReference type="CDD" id="cd16175">
    <property type="entry name" value="EFh_MICU3"/>
    <property type="match status" value="1"/>
</dbReference>
<dbReference type="RefSeq" id="XP_013886931.1">
    <property type="nucleotide sequence ID" value="XM_014031477.1"/>
</dbReference>
<evidence type="ECO:0000256" key="3">
    <source>
        <dbReference type="ARBA" id="ARBA00022723"/>
    </source>
</evidence>
<dbReference type="InterPro" id="IPR002048">
    <property type="entry name" value="EF_hand_dom"/>
</dbReference>
<evidence type="ECO:0000256" key="2">
    <source>
        <dbReference type="ARBA" id="ARBA00004569"/>
    </source>
</evidence>
<dbReference type="Pfam" id="PF13499">
    <property type="entry name" value="EF-hand_7"/>
    <property type="match status" value="1"/>
</dbReference>
<evidence type="ECO:0000256" key="4">
    <source>
        <dbReference type="ARBA" id="ARBA00022737"/>
    </source>
</evidence>
<keyword evidence="11" id="KW-1185">Reference proteome</keyword>
<comment type="subcellular location">
    <subcellularLocation>
        <location evidence="1">Mitochondrion inner membrane</location>
    </subcellularLocation>
    <subcellularLocation>
        <location evidence="2">Mitochondrion intermembrane space</location>
    </subcellularLocation>
</comment>
<keyword evidence="5" id="KW-0999">Mitochondrion inner membrane</keyword>
<dbReference type="PROSITE" id="PS00018">
    <property type="entry name" value="EF_HAND_1"/>
    <property type="match status" value="2"/>
</dbReference>
<evidence type="ECO:0000256" key="1">
    <source>
        <dbReference type="ARBA" id="ARBA00004273"/>
    </source>
</evidence>
<gene>
    <name evidence="12" type="primary">LOC106534744</name>
</gene>
<dbReference type="Gene3D" id="1.10.238.10">
    <property type="entry name" value="EF-hand"/>
    <property type="match status" value="2"/>
</dbReference>
<dbReference type="SMART" id="SM00054">
    <property type="entry name" value="EFh"/>
    <property type="match status" value="2"/>
</dbReference>
<reference evidence="12" key="1">
    <citation type="submission" date="2025-08" db="UniProtKB">
        <authorList>
            <consortium name="RefSeq"/>
        </authorList>
    </citation>
    <scope>IDENTIFICATION</scope>
    <source>
        <strain evidence="12">Quisiro</strain>
        <tissue evidence="12">Liver</tissue>
    </source>
</reference>
<dbReference type="KEGG" id="alim:106534744"/>
<dbReference type="GO" id="GO:1990246">
    <property type="term" value="C:uniplex complex"/>
    <property type="evidence" value="ECO:0007669"/>
    <property type="project" value="TreeGrafter"/>
</dbReference>
<accession>A0A2I4D3W7</accession>
<dbReference type="SUPFAM" id="SSF47473">
    <property type="entry name" value="EF-hand"/>
    <property type="match status" value="2"/>
</dbReference>
<dbReference type="OrthoDB" id="5859791at2759"/>
<keyword evidence="8" id="KW-0496">Mitochondrion</keyword>
<feature type="domain" description="EF-hand" evidence="10">
    <location>
        <begin position="281"/>
        <end position="316"/>
    </location>
</feature>
<feature type="domain" description="EF-hand" evidence="10">
    <location>
        <begin position="521"/>
        <end position="556"/>
    </location>
</feature>
<proteinExistence type="predicted"/>
<dbReference type="STRING" id="52670.A0A2I4D3W7"/>
<dbReference type="GO" id="GO:0005758">
    <property type="term" value="C:mitochondrial intermembrane space"/>
    <property type="evidence" value="ECO:0007669"/>
    <property type="project" value="UniProtKB-SubCell"/>
</dbReference>
<dbReference type="Proteomes" id="UP000192220">
    <property type="component" value="Unplaced"/>
</dbReference>
<dbReference type="AlphaFoldDB" id="A0A2I4D3W7"/>
<dbReference type="PANTHER" id="PTHR12294">
    <property type="entry name" value="EF HAND DOMAIN FAMILY A1,A2-RELATED"/>
    <property type="match status" value="1"/>
</dbReference>
<dbReference type="GO" id="GO:0036444">
    <property type="term" value="P:calcium import into the mitochondrion"/>
    <property type="evidence" value="ECO:0007669"/>
    <property type="project" value="TreeGrafter"/>
</dbReference>
<evidence type="ECO:0000259" key="10">
    <source>
        <dbReference type="PROSITE" id="PS50222"/>
    </source>
</evidence>
<dbReference type="InterPro" id="IPR039800">
    <property type="entry name" value="MICU1/2/3"/>
</dbReference>
<dbReference type="InterPro" id="IPR011992">
    <property type="entry name" value="EF-hand-dom_pair"/>
</dbReference>
<dbReference type="GO" id="GO:0005509">
    <property type="term" value="F:calcium ion binding"/>
    <property type="evidence" value="ECO:0007669"/>
    <property type="project" value="InterPro"/>
</dbReference>
<evidence type="ECO:0000256" key="9">
    <source>
        <dbReference type="ARBA" id="ARBA00023136"/>
    </source>
</evidence>
<dbReference type="InterPro" id="IPR018247">
    <property type="entry name" value="EF_Hand_1_Ca_BS"/>
</dbReference>
<protein>
    <submittedName>
        <fullName evidence="12">Calcium uptake protein 3, mitochondrial</fullName>
    </submittedName>
</protein>
<dbReference type="PANTHER" id="PTHR12294:SF10">
    <property type="entry name" value="CALCIUM UPTAKE PROTEIN 3, MITOCHONDRIAL"/>
    <property type="match status" value="1"/>
</dbReference>
<name>A0A2I4D3W7_AUSLI</name>
<dbReference type="GO" id="GO:0051560">
    <property type="term" value="P:mitochondrial calcium ion homeostasis"/>
    <property type="evidence" value="ECO:0007669"/>
    <property type="project" value="TreeGrafter"/>
</dbReference>
<evidence type="ECO:0000256" key="6">
    <source>
        <dbReference type="ARBA" id="ARBA00022837"/>
    </source>
</evidence>
<evidence type="ECO:0000313" key="11">
    <source>
        <dbReference type="Proteomes" id="UP000192220"/>
    </source>
</evidence>
<organism evidence="11 12">
    <name type="scientific">Austrofundulus limnaeus</name>
    <name type="common">Annual killifish</name>
    <dbReference type="NCBI Taxonomy" id="52670"/>
    <lineage>
        <taxon>Eukaryota</taxon>
        <taxon>Metazoa</taxon>
        <taxon>Chordata</taxon>
        <taxon>Craniata</taxon>
        <taxon>Vertebrata</taxon>
        <taxon>Euteleostomi</taxon>
        <taxon>Actinopterygii</taxon>
        <taxon>Neopterygii</taxon>
        <taxon>Teleostei</taxon>
        <taxon>Neoteleostei</taxon>
        <taxon>Acanthomorphata</taxon>
        <taxon>Ovalentaria</taxon>
        <taxon>Atherinomorphae</taxon>
        <taxon>Cyprinodontiformes</taxon>
        <taxon>Rivulidae</taxon>
        <taxon>Austrofundulus</taxon>
    </lineage>
</organism>
<keyword evidence="7" id="KW-0809">Transit peptide</keyword>
<dbReference type="PROSITE" id="PS50222">
    <property type="entry name" value="EF_HAND_2"/>
    <property type="match status" value="2"/>
</dbReference>
<evidence type="ECO:0000256" key="5">
    <source>
        <dbReference type="ARBA" id="ARBA00022792"/>
    </source>
</evidence>
<keyword evidence="9" id="KW-0472">Membrane</keyword>
<keyword evidence="6" id="KW-0106">Calcium</keyword>
<dbReference type="GeneID" id="106534744"/>